<dbReference type="Proteomes" id="UP000241462">
    <property type="component" value="Unassembled WGS sequence"/>
</dbReference>
<accession>A0A2T3A8B4</accession>
<feature type="region of interest" description="Disordered" evidence="1">
    <location>
        <begin position="72"/>
        <end position="95"/>
    </location>
</feature>
<organism evidence="2 3">
    <name type="scientific">Coniella lustricola</name>
    <dbReference type="NCBI Taxonomy" id="2025994"/>
    <lineage>
        <taxon>Eukaryota</taxon>
        <taxon>Fungi</taxon>
        <taxon>Dikarya</taxon>
        <taxon>Ascomycota</taxon>
        <taxon>Pezizomycotina</taxon>
        <taxon>Sordariomycetes</taxon>
        <taxon>Sordariomycetidae</taxon>
        <taxon>Diaporthales</taxon>
        <taxon>Schizoparmaceae</taxon>
        <taxon>Coniella</taxon>
    </lineage>
</organism>
<dbReference type="EMBL" id="KZ678440">
    <property type="protein sequence ID" value="PSR85618.1"/>
    <property type="molecule type" value="Genomic_DNA"/>
</dbReference>
<dbReference type="InParanoid" id="A0A2T3A8B4"/>
<feature type="compositionally biased region" description="Low complexity" evidence="1">
    <location>
        <begin position="77"/>
        <end position="88"/>
    </location>
</feature>
<evidence type="ECO:0000313" key="3">
    <source>
        <dbReference type="Proteomes" id="UP000241462"/>
    </source>
</evidence>
<dbReference type="OrthoDB" id="3558497at2759"/>
<protein>
    <submittedName>
        <fullName evidence="2">Uncharacterized protein</fullName>
    </submittedName>
</protein>
<evidence type="ECO:0000256" key="1">
    <source>
        <dbReference type="SAM" id="MobiDB-lite"/>
    </source>
</evidence>
<dbReference type="AlphaFoldDB" id="A0A2T3A8B4"/>
<reference evidence="2 3" key="1">
    <citation type="journal article" date="2018" name="Mycol. Prog.">
        <title>Coniella lustricola, a new species from submerged detritus.</title>
        <authorList>
            <person name="Raudabaugh D.B."/>
            <person name="Iturriaga T."/>
            <person name="Carver A."/>
            <person name="Mondo S."/>
            <person name="Pangilinan J."/>
            <person name="Lipzen A."/>
            <person name="He G."/>
            <person name="Amirebrahimi M."/>
            <person name="Grigoriev I.V."/>
            <person name="Miller A.N."/>
        </authorList>
    </citation>
    <scope>NUCLEOTIDE SEQUENCE [LARGE SCALE GENOMIC DNA]</scope>
    <source>
        <strain evidence="2 3">B22-T-1</strain>
    </source>
</reference>
<evidence type="ECO:0000313" key="2">
    <source>
        <dbReference type="EMBL" id="PSR85618.1"/>
    </source>
</evidence>
<gene>
    <name evidence="2" type="ORF">BD289DRAFT_482628</name>
</gene>
<keyword evidence="3" id="KW-1185">Reference proteome</keyword>
<sequence>MSDMSSSSGFRYIISIKAKYVPDPSKLQNGLRKQLSDEEFTVQLRNNVYTIQSAQKFELKRLAHYCGYKLAKPTVAPSPSSASSKAPSFQEIKVN</sequence>
<proteinExistence type="predicted"/>
<name>A0A2T3A8B4_9PEZI</name>